<reference evidence="3" key="1">
    <citation type="journal article" date="2021" name="PeerJ">
        <title>Extensive microbial diversity within the chicken gut microbiome revealed by metagenomics and culture.</title>
        <authorList>
            <person name="Gilroy R."/>
            <person name="Ravi A."/>
            <person name="Getino M."/>
            <person name="Pursley I."/>
            <person name="Horton D.L."/>
            <person name="Alikhan N.F."/>
            <person name="Baker D."/>
            <person name="Gharbi K."/>
            <person name="Hall N."/>
            <person name="Watson M."/>
            <person name="Adriaenssens E.M."/>
            <person name="Foster-Nyarko E."/>
            <person name="Jarju S."/>
            <person name="Secka A."/>
            <person name="Antonio M."/>
            <person name="Oren A."/>
            <person name="Chaudhuri R.R."/>
            <person name="La Ragione R."/>
            <person name="Hildebrand F."/>
            <person name="Pallen M.J."/>
        </authorList>
    </citation>
    <scope>NUCLEOTIDE SEQUENCE</scope>
    <source>
        <strain evidence="3">ChiGjej4B4-7305</strain>
    </source>
</reference>
<organism evidence="3 4">
    <name type="scientific">Candidatus Ruania gallistercoris</name>
    <dbReference type="NCBI Taxonomy" id="2838746"/>
    <lineage>
        <taxon>Bacteria</taxon>
        <taxon>Bacillati</taxon>
        <taxon>Actinomycetota</taxon>
        <taxon>Actinomycetes</taxon>
        <taxon>Micrococcales</taxon>
        <taxon>Ruaniaceae</taxon>
        <taxon>Ruania</taxon>
    </lineage>
</organism>
<dbReference type="AlphaFoldDB" id="A0A9D2J695"/>
<keyword evidence="1" id="KW-0472">Membrane</keyword>
<comment type="caution">
    <text evidence="3">The sequence shown here is derived from an EMBL/GenBank/DDBJ whole genome shotgun (WGS) entry which is preliminary data.</text>
</comment>
<evidence type="ECO:0000259" key="2">
    <source>
        <dbReference type="Pfam" id="PF13810"/>
    </source>
</evidence>
<dbReference type="Pfam" id="PF13810">
    <property type="entry name" value="DUF4185"/>
    <property type="match status" value="1"/>
</dbReference>
<keyword evidence="1" id="KW-1133">Transmembrane helix</keyword>
<protein>
    <submittedName>
        <fullName evidence="3">DUF4185 domain-containing protein</fullName>
    </submittedName>
</protein>
<evidence type="ECO:0000256" key="1">
    <source>
        <dbReference type="SAM" id="Phobius"/>
    </source>
</evidence>
<keyword evidence="1" id="KW-0812">Transmembrane</keyword>
<proteinExistence type="predicted"/>
<dbReference type="EMBL" id="DXBY01000268">
    <property type="protein sequence ID" value="HIZ37194.1"/>
    <property type="molecule type" value="Genomic_DNA"/>
</dbReference>
<evidence type="ECO:0000313" key="3">
    <source>
        <dbReference type="EMBL" id="HIZ37194.1"/>
    </source>
</evidence>
<dbReference type="Proteomes" id="UP000824037">
    <property type="component" value="Unassembled WGS sequence"/>
</dbReference>
<sequence length="528" mass="55608">MSLAAGGGVSASETGSSAVLVAEMTGADAVTDTADQWRIEGTDLGIMWDDGDGGVLTAFGDTFGDWSGDGGGGTDWRSSVLLRSTDTDLTDGMSFDWALEDTPGHAGEIVGSAKIPGEEHTVIPTAGIAIDGRQYLSTMSVREWGDPGQWWTNFAQLHYSDDGGQTWSSDGMPRWENDAEGNHPFQMHAFARDDGYLYAFGTPNGRFGAAHLARVAEDAVGEQGAYEYYTGTDWSADLADLEPLIGPSVAELSVHRDPETGLWLMVYLNEDIDLVLRTATTPTGPWTEPQVLASSADYPGLYGGYIHPRSASGELYFGMTLWGGYNVALMRAEYDADGQLVRPNLLADPSFERSTELGQGAWQLTGTGGIDVAIEAAKLGAHQFWLRDTQGSAEVAQTVAVRPHTTYRLTCWLRTGGASGTGELGTRPASGSGGELAVEFTDLDGWQQVSGTVDSGDTESLQVYVSTSFDGEDRWVHGDDCSLVEVTGGGAAGGGTESSGLGLAVAGGVAGAGLLAGGVLLTRRRRRG</sequence>
<accession>A0A9D2J695</accession>
<dbReference type="Gene3D" id="2.60.120.260">
    <property type="entry name" value="Galactose-binding domain-like"/>
    <property type="match status" value="1"/>
</dbReference>
<evidence type="ECO:0000313" key="4">
    <source>
        <dbReference type="Proteomes" id="UP000824037"/>
    </source>
</evidence>
<feature type="transmembrane region" description="Helical" evidence="1">
    <location>
        <begin position="501"/>
        <end position="522"/>
    </location>
</feature>
<reference evidence="3" key="2">
    <citation type="submission" date="2021-04" db="EMBL/GenBank/DDBJ databases">
        <authorList>
            <person name="Gilroy R."/>
        </authorList>
    </citation>
    <scope>NUCLEOTIDE SEQUENCE</scope>
    <source>
        <strain evidence="3">ChiGjej4B4-7305</strain>
    </source>
</reference>
<name>A0A9D2J695_9MICO</name>
<feature type="domain" description="DUF4185" evidence="2">
    <location>
        <begin position="31"/>
        <end position="331"/>
    </location>
</feature>
<gene>
    <name evidence="3" type="ORF">H9815_15575</name>
</gene>
<dbReference type="InterPro" id="IPR025442">
    <property type="entry name" value="DUF4185"/>
</dbReference>